<sequence>MVPIDPNIYKTSAALTLIVNHFPSPPLSQTTALAAPLPFPLPHRWRHSPFPHRRGRSFSPSPSSLVGMARVSECSTLCSDGKGTTAATTILPLPLSPSASMAGLRAYGAETSAMAIHLSFSPLSPSKRRASEGGTPEGGGASAGWDVPSVAMPSGRGHDRSAVGGDGDELGTTGFDGKLAHLLALRPCHVGEGTVLDSMWARDQRQLRLTVRAVTAVIGLTAGYGNINTTVTSLNSNKFKK</sequence>
<dbReference type="PaxDb" id="65489-OBART01G35500.1"/>
<accession>A0A0D3EVN1</accession>
<proteinExistence type="predicted"/>
<dbReference type="EnsemblPlants" id="OBART01G35500.1">
    <property type="protein sequence ID" value="OBART01G35500.1"/>
    <property type="gene ID" value="OBART01G35500"/>
</dbReference>
<reference evidence="2" key="2">
    <citation type="submission" date="2015-03" db="UniProtKB">
        <authorList>
            <consortium name="EnsemblPlants"/>
        </authorList>
    </citation>
    <scope>IDENTIFICATION</scope>
</reference>
<evidence type="ECO:0000256" key="1">
    <source>
        <dbReference type="SAM" id="MobiDB-lite"/>
    </source>
</evidence>
<reference evidence="2" key="1">
    <citation type="journal article" date="2009" name="Rice">
        <title>De Novo Next Generation Sequencing of Plant Genomes.</title>
        <authorList>
            <person name="Rounsley S."/>
            <person name="Marri P.R."/>
            <person name="Yu Y."/>
            <person name="He R."/>
            <person name="Sisneros N."/>
            <person name="Goicoechea J.L."/>
            <person name="Lee S.J."/>
            <person name="Angelova A."/>
            <person name="Kudrna D."/>
            <person name="Luo M."/>
            <person name="Affourtit J."/>
            <person name="Desany B."/>
            <person name="Knight J."/>
            <person name="Niazi F."/>
            <person name="Egholm M."/>
            <person name="Wing R.A."/>
        </authorList>
    </citation>
    <scope>NUCLEOTIDE SEQUENCE [LARGE SCALE GENOMIC DNA]</scope>
    <source>
        <strain evidence="2">cv. IRGC 105608</strain>
    </source>
</reference>
<evidence type="ECO:0000313" key="2">
    <source>
        <dbReference type="EnsemblPlants" id="OBART01G35500.1"/>
    </source>
</evidence>
<feature type="region of interest" description="Disordered" evidence="1">
    <location>
        <begin position="124"/>
        <end position="169"/>
    </location>
</feature>
<dbReference type="Proteomes" id="UP000026960">
    <property type="component" value="Chromosome 1"/>
</dbReference>
<dbReference type="Gramene" id="OBART01G35500.1">
    <property type="protein sequence ID" value="OBART01G35500.1"/>
    <property type="gene ID" value="OBART01G35500"/>
</dbReference>
<name>A0A0D3EVN1_9ORYZ</name>
<protein>
    <submittedName>
        <fullName evidence="2">Uncharacterized protein</fullName>
    </submittedName>
</protein>
<evidence type="ECO:0000313" key="3">
    <source>
        <dbReference type="Proteomes" id="UP000026960"/>
    </source>
</evidence>
<dbReference type="AlphaFoldDB" id="A0A0D3EVN1"/>
<organism evidence="2">
    <name type="scientific">Oryza barthii</name>
    <dbReference type="NCBI Taxonomy" id="65489"/>
    <lineage>
        <taxon>Eukaryota</taxon>
        <taxon>Viridiplantae</taxon>
        <taxon>Streptophyta</taxon>
        <taxon>Embryophyta</taxon>
        <taxon>Tracheophyta</taxon>
        <taxon>Spermatophyta</taxon>
        <taxon>Magnoliopsida</taxon>
        <taxon>Liliopsida</taxon>
        <taxon>Poales</taxon>
        <taxon>Poaceae</taxon>
        <taxon>BOP clade</taxon>
        <taxon>Oryzoideae</taxon>
        <taxon>Oryzeae</taxon>
        <taxon>Oryzinae</taxon>
        <taxon>Oryza</taxon>
    </lineage>
</organism>
<dbReference type="HOGENOM" id="CLU_1153210_0_0_1"/>
<keyword evidence="3" id="KW-1185">Reference proteome</keyword>